<keyword evidence="2" id="KW-0540">Nuclease</keyword>
<name>A0A0W8FR18_9ZZZZ</name>
<feature type="domain" description="Endoribonuclease YicC-like C-terminal" evidence="7">
    <location>
        <begin position="173"/>
        <end position="292"/>
    </location>
</feature>
<evidence type="ECO:0000256" key="2">
    <source>
        <dbReference type="ARBA" id="ARBA00022722"/>
    </source>
</evidence>
<keyword evidence="4" id="KW-0378">Hydrolase</keyword>
<accession>A0A0W8FR18</accession>
<protein>
    <submittedName>
        <fullName evidence="8">Protein yicc</fullName>
    </submittedName>
</protein>
<organism evidence="8">
    <name type="scientific">hydrocarbon metagenome</name>
    <dbReference type="NCBI Taxonomy" id="938273"/>
    <lineage>
        <taxon>unclassified sequences</taxon>
        <taxon>metagenomes</taxon>
        <taxon>ecological metagenomes</taxon>
    </lineage>
</organism>
<dbReference type="InterPro" id="IPR013527">
    <property type="entry name" value="YicC-like_N"/>
</dbReference>
<evidence type="ECO:0000259" key="6">
    <source>
        <dbReference type="Pfam" id="PF03755"/>
    </source>
</evidence>
<dbReference type="InterPro" id="IPR013551">
    <property type="entry name" value="YicC-like_C"/>
</dbReference>
<comment type="similarity">
    <text evidence="5">Belongs to the YicC/YloC family.</text>
</comment>
<evidence type="ECO:0000256" key="5">
    <source>
        <dbReference type="ARBA" id="ARBA00035648"/>
    </source>
</evidence>
<reference evidence="8" key="1">
    <citation type="journal article" date="2015" name="Proc. Natl. Acad. Sci. U.S.A.">
        <title>Networks of energetic and metabolic interactions define dynamics in microbial communities.</title>
        <authorList>
            <person name="Embree M."/>
            <person name="Liu J.K."/>
            <person name="Al-Bassam M.M."/>
            <person name="Zengler K."/>
        </authorList>
    </citation>
    <scope>NUCLEOTIDE SEQUENCE</scope>
</reference>
<proteinExistence type="inferred from homology"/>
<dbReference type="Pfam" id="PF03755">
    <property type="entry name" value="YicC-like_N"/>
    <property type="match status" value="1"/>
</dbReference>
<dbReference type="GO" id="GO:0016787">
    <property type="term" value="F:hydrolase activity"/>
    <property type="evidence" value="ECO:0007669"/>
    <property type="project" value="UniProtKB-KW"/>
</dbReference>
<evidence type="ECO:0000313" key="8">
    <source>
        <dbReference type="EMBL" id="KUG23368.1"/>
    </source>
</evidence>
<sequence length="292" mass="33656">MIKSMTGYGRAETIQERRNIVVEAKSVNHRFLEILLRMPSVLSPLEMDFKKKVSERFKRGRIEISIRLEGENTDIPPVNLNLDIARNYIDVLKRLKKEFNLQSSITLKTLAGFRDIFTPPDEAQLSPDFLSQVEKTFLESLAKLGNMRRDEGLALYQDMDMRLKAITGILEGIKSRAPQVVIEYQQRLSERIKGLTEGFELDESRLVQEVAIMAERSDITEEIVRMHSHISQFEEFLVSEGTEGRKIDFLLQEMNREINTIGSKVSDVEITRQVIEVKSELGKLREQAQNIE</sequence>
<evidence type="ECO:0000256" key="1">
    <source>
        <dbReference type="ARBA" id="ARBA00001968"/>
    </source>
</evidence>
<comment type="cofactor">
    <cofactor evidence="1">
        <name>a divalent metal cation</name>
        <dbReference type="ChEBI" id="CHEBI:60240"/>
    </cofactor>
</comment>
<keyword evidence="3" id="KW-0255">Endonuclease</keyword>
<dbReference type="GO" id="GO:0004521">
    <property type="term" value="F:RNA endonuclease activity"/>
    <property type="evidence" value="ECO:0007669"/>
    <property type="project" value="InterPro"/>
</dbReference>
<dbReference type="PANTHER" id="PTHR30636:SF3">
    <property type="entry name" value="UPF0701 PROTEIN YICC"/>
    <property type="match status" value="1"/>
</dbReference>
<dbReference type="Pfam" id="PF08340">
    <property type="entry name" value="YicC-like_C"/>
    <property type="match status" value="1"/>
</dbReference>
<dbReference type="EMBL" id="LNQE01000909">
    <property type="protein sequence ID" value="KUG23368.1"/>
    <property type="molecule type" value="Genomic_DNA"/>
</dbReference>
<dbReference type="NCBIfam" id="TIGR00255">
    <property type="entry name" value="YicC/YloC family endoribonuclease"/>
    <property type="match status" value="1"/>
</dbReference>
<gene>
    <name evidence="8" type="ORF">ASZ90_006810</name>
</gene>
<evidence type="ECO:0000256" key="3">
    <source>
        <dbReference type="ARBA" id="ARBA00022759"/>
    </source>
</evidence>
<dbReference type="PANTHER" id="PTHR30636">
    <property type="entry name" value="UPF0701 PROTEIN YICC"/>
    <property type="match status" value="1"/>
</dbReference>
<comment type="caution">
    <text evidence="8">The sequence shown here is derived from an EMBL/GenBank/DDBJ whole genome shotgun (WGS) entry which is preliminary data.</text>
</comment>
<evidence type="ECO:0000256" key="4">
    <source>
        <dbReference type="ARBA" id="ARBA00022801"/>
    </source>
</evidence>
<dbReference type="InterPro" id="IPR005229">
    <property type="entry name" value="YicC/YloC-like"/>
</dbReference>
<evidence type="ECO:0000259" key="7">
    <source>
        <dbReference type="Pfam" id="PF08340"/>
    </source>
</evidence>
<feature type="domain" description="Endoribonuclease YicC-like N-terminal" evidence="6">
    <location>
        <begin position="2"/>
        <end position="156"/>
    </location>
</feature>
<dbReference type="AlphaFoldDB" id="A0A0W8FR18"/>